<sequence>GLRCSSQHWPCLDSLITVLYVLNDYIPCLLYISRAFELDPDFLKGQVLRDKIIEEQPSIIDDFNAYCKGNELGQPNGDYDREIGKEIIQEALDMREKKRKLYNNIFTPKTFRDNFIS</sequence>
<evidence type="ECO:0000256" key="1">
    <source>
        <dbReference type="ARBA" id="ARBA00004123"/>
    </source>
</evidence>
<keyword evidence="4" id="KW-1185">Reference proteome</keyword>
<dbReference type="PANTHER" id="PTHR15502">
    <property type="entry name" value="CALCINEURIN-BINDING PROTEIN CABIN 1-RELATED"/>
    <property type="match status" value="1"/>
</dbReference>
<gene>
    <name evidence="3" type="ORF">L9F63_016440</name>
</gene>
<proteinExistence type="predicted"/>
<name>A0AAD8A1A5_DIPPU</name>
<protein>
    <submittedName>
        <fullName evidence="3">Uncharacterized protein</fullName>
    </submittedName>
</protein>
<accession>A0AAD8A1A5</accession>
<comment type="caution">
    <text evidence="3">The sequence shown here is derived from an EMBL/GenBank/DDBJ whole genome shotgun (WGS) entry which is preliminary data.</text>
</comment>
<keyword evidence="2" id="KW-0539">Nucleus</keyword>
<dbReference type="GO" id="GO:0031491">
    <property type="term" value="F:nucleosome binding"/>
    <property type="evidence" value="ECO:0007669"/>
    <property type="project" value="TreeGrafter"/>
</dbReference>
<dbReference type="InterPro" id="IPR033053">
    <property type="entry name" value="Hir3/CABIN1"/>
</dbReference>
<evidence type="ECO:0000313" key="3">
    <source>
        <dbReference type="EMBL" id="KAJ9590538.1"/>
    </source>
</evidence>
<dbReference type="EMBL" id="JASPKZ010004210">
    <property type="protein sequence ID" value="KAJ9590538.1"/>
    <property type="molecule type" value="Genomic_DNA"/>
</dbReference>
<dbReference type="GO" id="GO:0005634">
    <property type="term" value="C:nucleus"/>
    <property type="evidence" value="ECO:0007669"/>
    <property type="project" value="UniProtKB-SubCell"/>
</dbReference>
<dbReference type="AlphaFoldDB" id="A0AAD8A1A5"/>
<feature type="non-terminal residue" evidence="3">
    <location>
        <position position="1"/>
    </location>
</feature>
<evidence type="ECO:0000256" key="2">
    <source>
        <dbReference type="ARBA" id="ARBA00023242"/>
    </source>
</evidence>
<dbReference type="GO" id="GO:0006325">
    <property type="term" value="P:chromatin organization"/>
    <property type="evidence" value="ECO:0007669"/>
    <property type="project" value="InterPro"/>
</dbReference>
<organism evidence="3 4">
    <name type="scientific">Diploptera punctata</name>
    <name type="common">Pacific beetle cockroach</name>
    <dbReference type="NCBI Taxonomy" id="6984"/>
    <lineage>
        <taxon>Eukaryota</taxon>
        <taxon>Metazoa</taxon>
        <taxon>Ecdysozoa</taxon>
        <taxon>Arthropoda</taxon>
        <taxon>Hexapoda</taxon>
        <taxon>Insecta</taxon>
        <taxon>Pterygota</taxon>
        <taxon>Neoptera</taxon>
        <taxon>Polyneoptera</taxon>
        <taxon>Dictyoptera</taxon>
        <taxon>Blattodea</taxon>
        <taxon>Blaberoidea</taxon>
        <taxon>Blaberidae</taxon>
        <taxon>Diplopterinae</taxon>
        <taxon>Diploptera</taxon>
    </lineage>
</organism>
<evidence type="ECO:0000313" key="4">
    <source>
        <dbReference type="Proteomes" id="UP001233999"/>
    </source>
</evidence>
<reference evidence="3" key="1">
    <citation type="journal article" date="2023" name="IScience">
        <title>Live-bearing cockroach genome reveals convergent evolutionary mechanisms linked to viviparity in insects and beyond.</title>
        <authorList>
            <person name="Fouks B."/>
            <person name="Harrison M.C."/>
            <person name="Mikhailova A.A."/>
            <person name="Marchal E."/>
            <person name="English S."/>
            <person name="Carruthers M."/>
            <person name="Jennings E.C."/>
            <person name="Chiamaka E.L."/>
            <person name="Frigard R.A."/>
            <person name="Pippel M."/>
            <person name="Attardo G.M."/>
            <person name="Benoit J.B."/>
            <person name="Bornberg-Bauer E."/>
            <person name="Tobe S.S."/>
        </authorList>
    </citation>
    <scope>NUCLEOTIDE SEQUENCE</scope>
    <source>
        <strain evidence="3">Stay&amp;Tobe</strain>
    </source>
</reference>
<comment type="subcellular location">
    <subcellularLocation>
        <location evidence="1">Nucleus</location>
    </subcellularLocation>
</comment>
<reference evidence="3" key="2">
    <citation type="submission" date="2023-05" db="EMBL/GenBank/DDBJ databases">
        <authorList>
            <person name="Fouks B."/>
        </authorList>
    </citation>
    <scope>NUCLEOTIDE SEQUENCE</scope>
    <source>
        <strain evidence="3">Stay&amp;Tobe</strain>
        <tissue evidence="3">Testes</tissue>
    </source>
</reference>
<dbReference type="Proteomes" id="UP001233999">
    <property type="component" value="Unassembled WGS sequence"/>
</dbReference>
<dbReference type="PANTHER" id="PTHR15502:SF7">
    <property type="entry name" value="CALCINEURIN-BINDING PROTEIN CABIN-1"/>
    <property type="match status" value="1"/>
</dbReference>